<accession>A0A241PZK3</accession>
<reference evidence="2 3" key="1">
    <citation type="submission" date="2017-06" db="EMBL/GenBank/DDBJ databases">
        <title>Genome sequencing of Fusobacterium nucleatum subsp. polymorphum KCOM 1275 (=ChDC F310).</title>
        <authorList>
            <person name="Kook J.-K."/>
            <person name="Park S.-N."/>
            <person name="Lim Y.K."/>
            <person name="Roh H."/>
        </authorList>
    </citation>
    <scope>NUCLEOTIDE SEQUENCE [LARGE SCALE GENOMIC DNA]</scope>
    <source>
        <strain evidence="2 3">KCOM 1275</strain>
    </source>
</reference>
<proteinExistence type="predicted"/>
<dbReference type="InterPro" id="IPR046136">
    <property type="entry name" value="DUF6138"/>
</dbReference>
<name>A0A241PZK3_FUSNP</name>
<evidence type="ECO:0000256" key="1">
    <source>
        <dbReference type="SAM" id="Coils"/>
    </source>
</evidence>
<feature type="coiled-coil region" evidence="1">
    <location>
        <begin position="138"/>
        <end position="165"/>
    </location>
</feature>
<sequence>MDKVLKEKIIKVTFEGIDKIIETEYKHHPNERPYSCCRIQEGYNDYLKISFRKGKINYFRNDFDWDTTPDLKITCEELREVKRDDFVEEIVPEIKSKFEEIFFKYKDSFLFRYKFLLILEFKGEEGLLKDRTYSEEFYIENKERKEDLKSKMEEYIREVIFEEKKAIKDDRECVVFVGNLFDFNLMEYAEKYLIELIEKILQVMKSAKNKKLEKEIQHDILYHLREWVDSIFLKLDSKTVTEEQIDLYIYKALFQIKYGTYSYDTKFACDDLKNAMNKYHSQKAKQYLEKGTGVLSDELIYYKDENLECKANDVLATIDIKIKNEIAKSYEKALDFIINLLNNGFPHSYLIKFSSKSEKEFLNIKGLAKSSTHRFFRRILDFSELYDKLANYAKVAMKEFEWYQDVEEGEKSLLPGSYAVFGLGLYDEKYFPLIEEYYSKLDNEHQLAHQYFIETLIDKYGVTEKSLHIIFEGFLSGQFDKIFKNLGKLMEDEENKKLLIKELENYDKYKKEDILYSIWGNKWKKFFKE</sequence>
<organism evidence="2 3">
    <name type="scientific">Fusobacterium nucleatum subsp. polymorphum</name>
    <name type="common">Fusobacterium polymorphum</name>
    <dbReference type="NCBI Taxonomy" id="76857"/>
    <lineage>
        <taxon>Bacteria</taxon>
        <taxon>Fusobacteriati</taxon>
        <taxon>Fusobacteriota</taxon>
        <taxon>Fusobacteriia</taxon>
        <taxon>Fusobacteriales</taxon>
        <taxon>Fusobacteriaceae</taxon>
        <taxon>Fusobacterium</taxon>
    </lineage>
</organism>
<dbReference type="AlphaFoldDB" id="A0A241PZK3"/>
<protein>
    <submittedName>
        <fullName evidence="2">Uncharacterized protein</fullName>
    </submittedName>
</protein>
<dbReference type="Proteomes" id="UP000197638">
    <property type="component" value="Chromosome"/>
</dbReference>
<keyword evidence="1" id="KW-0175">Coiled coil</keyword>
<dbReference type="RefSeq" id="WP_088764791.1">
    <property type="nucleotide sequence ID" value="NZ_CP022123.1"/>
</dbReference>
<dbReference type="Pfam" id="PF19635">
    <property type="entry name" value="DUF6138"/>
    <property type="match status" value="1"/>
</dbReference>
<gene>
    <name evidence="2" type="ORF">CBG61_02675</name>
</gene>
<evidence type="ECO:0000313" key="3">
    <source>
        <dbReference type="Proteomes" id="UP000197638"/>
    </source>
</evidence>
<dbReference type="EMBL" id="CP022123">
    <property type="protein sequence ID" value="ASG27955.1"/>
    <property type="molecule type" value="Genomic_DNA"/>
</dbReference>
<evidence type="ECO:0000313" key="2">
    <source>
        <dbReference type="EMBL" id="ASG27955.1"/>
    </source>
</evidence>